<proteinExistence type="predicted"/>
<dbReference type="GO" id="GO:0004527">
    <property type="term" value="F:exonuclease activity"/>
    <property type="evidence" value="ECO:0007669"/>
    <property type="project" value="UniProtKB-KW"/>
</dbReference>
<keyword evidence="1" id="KW-0540">Nuclease</keyword>
<evidence type="ECO:0000313" key="2">
    <source>
        <dbReference type="Proteomes" id="UP000265520"/>
    </source>
</evidence>
<evidence type="ECO:0000313" key="1">
    <source>
        <dbReference type="EMBL" id="MCI33897.1"/>
    </source>
</evidence>
<name>A0A392RCH4_9FABA</name>
<keyword evidence="1" id="KW-0378">Hydrolase</keyword>
<dbReference type="SUPFAM" id="SSF56219">
    <property type="entry name" value="DNase I-like"/>
    <property type="match status" value="1"/>
</dbReference>
<sequence length="70" mass="8300">MGDFNDLLSNDEKRSSVEHLPWRIRGFRSAFQDSNFVDLSLIGYQFTWIRSRCSNEVKEERLDRAMVTQT</sequence>
<comment type="caution">
    <text evidence="1">The sequence shown here is derived from an EMBL/GenBank/DDBJ whole genome shotgun (WGS) entry which is preliminary data.</text>
</comment>
<feature type="non-terminal residue" evidence="1">
    <location>
        <position position="70"/>
    </location>
</feature>
<protein>
    <submittedName>
        <fullName evidence="1">Endonuclease/exonuclease/phosphatase family protein</fullName>
    </submittedName>
</protein>
<keyword evidence="1" id="KW-0255">Endonuclease</keyword>
<dbReference type="GO" id="GO:0004519">
    <property type="term" value="F:endonuclease activity"/>
    <property type="evidence" value="ECO:0007669"/>
    <property type="project" value="UniProtKB-KW"/>
</dbReference>
<keyword evidence="1" id="KW-0269">Exonuclease</keyword>
<reference evidence="1 2" key="1">
    <citation type="journal article" date="2018" name="Front. Plant Sci.">
        <title>Red Clover (Trifolium pratense) and Zigzag Clover (T. medium) - A Picture of Genomic Similarities and Differences.</title>
        <authorList>
            <person name="Dluhosova J."/>
            <person name="Istvanek J."/>
            <person name="Nedelnik J."/>
            <person name="Repkova J."/>
        </authorList>
    </citation>
    <scope>NUCLEOTIDE SEQUENCE [LARGE SCALE GENOMIC DNA]</scope>
    <source>
        <strain evidence="2">cv. 10/8</strain>
        <tissue evidence="1">Leaf</tissue>
    </source>
</reference>
<dbReference type="InterPro" id="IPR036691">
    <property type="entry name" value="Endo/exonu/phosph_ase_sf"/>
</dbReference>
<accession>A0A392RCH4</accession>
<dbReference type="Gene3D" id="3.60.10.10">
    <property type="entry name" value="Endonuclease/exonuclease/phosphatase"/>
    <property type="match status" value="1"/>
</dbReference>
<dbReference type="AlphaFoldDB" id="A0A392RCH4"/>
<organism evidence="1 2">
    <name type="scientific">Trifolium medium</name>
    <dbReference type="NCBI Taxonomy" id="97028"/>
    <lineage>
        <taxon>Eukaryota</taxon>
        <taxon>Viridiplantae</taxon>
        <taxon>Streptophyta</taxon>
        <taxon>Embryophyta</taxon>
        <taxon>Tracheophyta</taxon>
        <taxon>Spermatophyta</taxon>
        <taxon>Magnoliopsida</taxon>
        <taxon>eudicotyledons</taxon>
        <taxon>Gunneridae</taxon>
        <taxon>Pentapetalae</taxon>
        <taxon>rosids</taxon>
        <taxon>fabids</taxon>
        <taxon>Fabales</taxon>
        <taxon>Fabaceae</taxon>
        <taxon>Papilionoideae</taxon>
        <taxon>50 kb inversion clade</taxon>
        <taxon>NPAAA clade</taxon>
        <taxon>Hologalegina</taxon>
        <taxon>IRL clade</taxon>
        <taxon>Trifolieae</taxon>
        <taxon>Trifolium</taxon>
    </lineage>
</organism>
<dbReference type="EMBL" id="LXQA010208463">
    <property type="protein sequence ID" value="MCI33897.1"/>
    <property type="molecule type" value="Genomic_DNA"/>
</dbReference>
<keyword evidence="2" id="KW-1185">Reference proteome</keyword>
<dbReference type="Proteomes" id="UP000265520">
    <property type="component" value="Unassembled WGS sequence"/>
</dbReference>